<dbReference type="Gene3D" id="3.30.70.1230">
    <property type="entry name" value="Nucleotide cyclase"/>
    <property type="match status" value="1"/>
</dbReference>
<comment type="similarity">
    <text evidence="1">Belongs to the AfsR/DnrI/RedD regulatory family.</text>
</comment>
<dbReference type="CDD" id="cd15831">
    <property type="entry name" value="BTAD"/>
    <property type="match status" value="1"/>
</dbReference>
<evidence type="ECO:0000259" key="6">
    <source>
        <dbReference type="PROSITE" id="PS51755"/>
    </source>
</evidence>
<evidence type="ECO:0000313" key="8">
    <source>
        <dbReference type="Proteomes" id="UP001501094"/>
    </source>
</evidence>
<name>A0ABP4ZEZ3_9MICO</name>
<dbReference type="PANTHER" id="PTHR35807">
    <property type="entry name" value="TRANSCRIPTIONAL REGULATOR REDD-RELATED"/>
    <property type="match status" value="1"/>
</dbReference>
<dbReference type="InterPro" id="IPR036388">
    <property type="entry name" value="WH-like_DNA-bd_sf"/>
</dbReference>
<dbReference type="PROSITE" id="PS51755">
    <property type="entry name" value="OMPR_PHOB"/>
    <property type="match status" value="1"/>
</dbReference>
<dbReference type="SMART" id="SM00862">
    <property type="entry name" value="Trans_reg_C"/>
    <property type="match status" value="1"/>
</dbReference>
<dbReference type="Pfam" id="PF13191">
    <property type="entry name" value="AAA_16"/>
    <property type="match status" value="1"/>
</dbReference>
<dbReference type="SUPFAM" id="SSF46894">
    <property type="entry name" value="C-terminal effector domain of the bipartite response regulators"/>
    <property type="match status" value="1"/>
</dbReference>
<accession>A0ABP4ZEZ3</accession>
<feature type="DNA-binding region" description="OmpR/PhoB-type" evidence="5">
    <location>
        <begin position="1"/>
        <end position="97"/>
    </location>
</feature>
<reference evidence="8" key="1">
    <citation type="journal article" date="2019" name="Int. J. Syst. Evol. Microbiol.">
        <title>The Global Catalogue of Microorganisms (GCM) 10K type strain sequencing project: providing services to taxonomists for standard genome sequencing and annotation.</title>
        <authorList>
            <consortium name="The Broad Institute Genomics Platform"/>
            <consortium name="The Broad Institute Genome Sequencing Center for Infectious Disease"/>
            <person name="Wu L."/>
            <person name="Ma J."/>
        </authorList>
    </citation>
    <scope>NUCLEOTIDE SEQUENCE [LARGE SCALE GENOMIC DNA]</scope>
    <source>
        <strain evidence="8">JCM 14326</strain>
    </source>
</reference>
<dbReference type="InterPro" id="IPR016032">
    <property type="entry name" value="Sig_transdc_resp-reg_C-effctor"/>
</dbReference>
<gene>
    <name evidence="7" type="ORF">GCM10009751_07650</name>
</gene>
<dbReference type="SUPFAM" id="SSF52540">
    <property type="entry name" value="P-loop containing nucleoside triphosphate hydrolases"/>
    <property type="match status" value="1"/>
</dbReference>
<dbReference type="InterPro" id="IPR051677">
    <property type="entry name" value="AfsR-DnrI-RedD_regulator"/>
</dbReference>
<evidence type="ECO:0000256" key="4">
    <source>
        <dbReference type="ARBA" id="ARBA00023163"/>
    </source>
</evidence>
<dbReference type="SUPFAM" id="SSF48452">
    <property type="entry name" value="TPR-like"/>
    <property type="match status" value="1"/>
</dbReference>
<dbReference type="Pfam" id="PF03704">
    <property type="entry name" value="BTAD"/>
    <property type="match status" value="1"/>
</dbReference>
<dbReference type="InterPro" id="IPR005158">
    <property type="entry name" value="BTAD"/>
</dbReference>
<dbReference type="EMBL" id="BAAANL010000001">
    <property type="protein sequence ID" value="GAA1853443.1"/>
    <property type="molecule type" value="Genomic_DNA"/>
</dbReference>
<keyword evidence="4" id="KW-0804">Transcription</keyword>
<dbReference type="InterPro" id="IPR011990">
    <property type="entry name" value="TPR-like_helical_dom_sf"/>
</dbReference>
<dbReference type="InterPro" id="IPR029787">
    <property type="entry name" value="Nucleotide_cyclase"/>
</dbReference>
<keyword evidence="8" id="KW-1185">Reference proteome</keyword>
<evidence type="ECO:0000256" key="1">
    <source>
        <dbReference type="ARBA" id="ARBA00005820"/>
    </source>
</evidence>
<protein>
    <recommendedName>
        <fullName evidence="6">OmpR/PhoB-type domain-containing protein</fullName>
    </recommendedName>
</protein>
<comment type="caution">
    <text evidence="7">The sequence shown here is derived from an EMBL/GenBank/DDBJ whole genome shotgun (WGS) entry which is preliminary data.</text>
</comment>
<dbReference type="Pfam" id="PF00486">
    <property type="entry name" value="Trans_reg_C"/>
    <property type="match status" value="1"/>
</dbReference>
<dbReference type="Gene3D" id="1.10.10.10">
    <property type="entry name" value="Winged helix-like DNA-binding domain superfamily/Winged helix DNA-binding domain"/>
    <property type="match status" value="1"/>
</dbReference>
<dbReference type="Gene3D" id="1.25.40.10">
    <property type="entry name" value="Tetratricopeptide repeat domain"/>
    <property type="match status" value="1"/>
</dbReference>
<dbReference type="SMART" id="SM01043">
    <property type="entry name" value="BTAD"/>
    <property type="match status" value="1"/>
</dbReference>
<organism evidence="7 8">
    <name type="scientific">Myceligenerans crystallogenes</name>
    <dbReference type="NCBI Taxonomy" id="316335"/>
    <lineage>
        <taxon>Bacteria</taxon>
        <taxon>Bacillati</taxon>
        <taxon>Actinomycetota</taxon>
        <taxon>Actinomycetes</taxon>
        <taxon>Micrococcales</taxon>
        <taxon>Promicromonosporaceae</taxon>
        <taxon>Myceligenerans</taxon>
    </lineage>
</organism>
<keyword evidence="3 5" id="KW-0238">DNA-binding</keyword>
<evidence type="ECO:0000313" key="7">
    <source>
        <dbReference type="EMBL" id="GAA1853443.1"/>
    </source>
</evidence>
<evidence type="ECO:0000256" key="5">
    <source>
        <dbReference type="PROSITE-ProRule" id="PRU01091"/>
    </source>
</evidence>
<keyword evidence="2" id="KW-0805">Transcription regulation</keyword>
<evidence type="ECO:0000256" key="3">
    <source>
        <dbReference type="ARBA" id="ARBA00023125"/>
    </source>
</evidence>
<evidence type="ECO:0000256" key="2">
    <source>
        <dbReference type="ARBA" id="ARBA00023015"/>
    </source>
</evidence>
<sequence>MRFQLLGPLEVRDWDKVIPLGGTKQRATLGLLLLHANKVVATSKLLDALWASGEAPVTARKILHNAISGLRRALAHGDQAAGEELLVTRPPGYRIVADPEEVDLYVFYRLLGEGRAELKQGNPERAVGTLRQALDMWRGPVLCDLVETGISWPELAAVRNARLDAMEDYFEAAVACGREHDILRELEAMVEAEPQRERACAQLMIALYRTGRHADALEVYSRTRSALVDELGLDPSRDLQLLQRSILNHDPALAGGQVVTEAGPARAPVVREAVPDRGSVLLVRRQASPGAGPGQADRLMEDAAGLVRRAVHFFGGKPTVSFGSTSMAVFEAGTEDGAPCAVRAGWEIRRQLAAAGDRGARIAVATGTALVRSDPEMSGWLMVRGSAVDRCQDLLATAAEGEMVVCSDTRRDAGEQFLFARAPHTPAGWLVQGAAEEAGRRNLTPGAGESELSVVSCLLECARSRRRPHLVTVLGDPGGGKSRFLAEFEGRLAGQLQAVEFLVSYSLAGGLRVQGDAGPTRLAGVTARLEEIFREASLEQGSIARMRRLGKEFLAETTLDRPLVVIVDDLHRMPETFLDFVELLAGVSRGVPLLVVGAAGPELLRRRPEWNGGSPHSTTITLDPLSGAALDQLHVLRRRAWHIADRHLGVALGAGSRARVASGRAHLDG</sequence>
<dbReference type="InterPro" id="IPR001867">
    <property type="entry name" value="OmpR/PhoB-type_DNA-bd"/>
</dbReference>
<dbReference type="SUPFAM" id="SSF55073">
    <property type="entry name" value="Nucleotide cyclase"/>
    <property type="match status" value="1"/>
</dbReference>
<dbReference type="Proteomes" id="UP001501094">
    <property type="component" value="Unassembled WGS sequence"/>
</dbReference>
<dbReference type="InterPro" id="IPR041664">
    <property type="entry name" value="AAA_16"/>
</dbReference>
<dbReference type="PANTHER" id="PTHR35807:SF1">
    <property type="entry name" value="TRANSCRIPTIONAL REGULATOR REDD"/>
    <property type="match status" value="1"/>
</dbReference>
<proteinExistence type="inferred from homology"/>
<dbReference type="InterPro" id="IPR027417">
    <property type="entry name" value="P-loop_NTPase"/>
</dbReference>
<feature type="domain" description="OmpR/PhoB-type" evidence="6">
    <location>
        <begin position="1"/>
        <end position="97"/>
    </location>
</feature>